<dbReference type="PANTHER" id="PTHR46948:SF1">
    <property type="entry name" value="RIBONUCLEASE P PROTEIN SUBUNIT P38"/>
    <property type="match status" value="1"/>
</dbReference>
<feature type="domain" description="Ribosomal protein eL8/eL30/eS12/Gadd45" evidence="2">
    <location>
        <begin position="239"/>
        <end position="312"/>
    </location>
</feature>
<dbReference type="Gene3D" id="3.30.1330.30">
    <property type="match status" value="1"/>
</dbReference>
<dbReference type="Proteomes" id="UP000694571">
    <property type="component" value="Unplaced"/>
</dbReference>
<feature type="region of interest" description="Disordered" evidence="1">
    <location>
        <begin position="339"/>
        <end position="383"/>
    </location>
</feature>
<sequence>MAKGLALTSSRTPHKRPVTRQPELSRDTPCTCALPLDGLFRILAPSSSQFLEIEDFPFSSLFEKWCLGLARRRRKKSEGPRVVPHHPSASKGGAGEGAGSARAQSGPRGAGAEATILKPGGADAQSTYLIFQMAAAPQAPGRGSVRKTRPPPVKTSLNNPYATCWGTLGQEDMHFILQTLEVRFKSLGLRKVEDRKRKKKQPSLGKESGDTCGMAADTGQDLEEKRSEGDAQASGWTPAHVRKQLAIGVNEVTRALERNELLLVLACKSAKPAMVTAHLVQLSASRGVPAGQVPRLSERIAPVVGLKCILALGFRKNTTAFADEVSTIIPRVPPLNVPWLGDLQDTPEDPQENSETKSLESRDKEILETSFEDLSKPKRKLAEGQQAVVLQPLKIKKLIPNPNKIRKPPKSKKVASK</sequence>
<dbReference type="GO" id="GO:0000172">
    <property type="term" value="C:ribonuclease MRP complex"/>
    <property type="evidence" value="ECO:0007669"/>
    <property type="project" value="InterPro"/>
</dbReference>
<evidence type="ECO:0000313" key="4">
    <source>
        <dbReference type="Proteomes" id="UP000694571"/>
    </source>
</evidence>
<feature type="region of interest" description="Disordered" evidence="1">
    <location>
        <begin position="192"/>
        <end position="235"/>
    </location>
</feature>
<accession>A0A8D1JKZ1</accession>
<evidence type="ECO:0000256" key="1">
    <source>
        <dbReference type="SAM" id="MobiDB-lite"/>
    </source>
</evidence>
<dbReference type="GO" id="GO:0001682">
    <property type="term" value="P:tRNA 5'-leader removal"/>
    <property type="evidence" value="ECO:0007669"/>
    <property type="project" value="InterPro"/>
</dbReference>
<dbReference type="GO" id="GO:0005655">
    <property type="term" value="C:nucleolar ribonuclease P complex"/>
    <property type="evidence" value="ECO:0007669"/>
    <property type="project" value="InterPro"/>
</dbReference>
<feature type="region of interest" description="Disordered" evidence="1">
    <location>
        <begin position="76"/>
        <end position="115"/>
    </location>
</feature>
<dbReference type="Ensembl" id="ENSSSCT00050003533.1">
    <property type="protein sequence ID" value="ENSSSCP00050001224.1"/>
    <property type="gene ID" value="ENSSSCG00050002773.1"/>
</dbReference>
<reference evidence="3" key="1">
    <citation type="submission" date="2025-08" db="UniProtKB">
        <authorList>
            <consortium name="Ensembl"/>
        </authorList>
    </citation>
    <scope>IDENTIFICATION</scope>
</reference>
<dbReference type="Pfam" id="PF01248">
    <property type="entry name" value="Ribosomal_L7Ae"/>
    <property type="match status" value="1"/>
</dbReference>
<feature type="region of interest" description="Disordered" evidence="1">
    <location>
        <begin position="1"/>
        <end position="27"/>
    </location>
</feature>
<feature type="compositionally biased region" description="Basic and acidic residues" evidence="1">
    <location>
        <begin position="354"/>
        <end position="382"/>
    </location>
</feature>
<evidence type="ECO:0000259" key="2">
    <source>
        <dbReference type="Pfam" id="PF01248"/>
    </source>
</evidence>
<dbReference type="InterPro" id="IPR004038">
    <property type="entry name" value="Ribosomal_eL8/eL30/eS12/Gad45"/>
</dbReference>
<dbReference type="InterPro" id="IPR029064">
    <property type="entry name" value="Ribosomal_eL30-like_sf"/>
</dbReference>
<organism evidence="3 4">
    <name type="scientific">Sus scrofa</name>
    <name type="common">Pig</name>
    <dbReference type="NCBI Taxonomy" id="9823"/>
    <lineage>
        <taxon>Eukaryota</taxon>
        <taxon>Metazoa</taxon>
        <taxon>Chordata</taxon>
        <taxon>Craniata</taxon>
        <taxon>Vertebrata</taxon>
        <taxon>Euteleostomi</taxon>
        <taxon>Mammalia</taxon>
        <taxon>Eutheria</taxon>
        <taxon>Laurasiatheria</taxon>
        <taxon>Artiodactyla</taxon>
        <taxon>Suina</taxon>
        <taxon>Suidae</taxon>
        <taxon>Sus</taxon>
    </lineage>
</organism>
<dbReference type="PANTHER" id="PTHR46948">
    <property type="entry name" value="RIBONUCLEASE P PROTEIN SUBUNIT P38"/>
    <property type="match status" value="1"/>
</dbReference>
<evidence type="ECO:0000313" key="3">
    <source>
        <dbReference type="Ensembl" id="ENSSSCP00050001224.1"/>
    </source>
</evidence>
<dbReference type="InterPro" id="IPR042848">
    <property type="entry name" value="Rpp38"/>
</dbReference>
<protein>
    <recommendedName>
        <fullName evidence="2">Ribosomal protein eL8/eL30/eS12/Gadd45 domain-containing protein</fullName>
    </recommendedName>
</protein>
<proteinExistence type="predicted"/>
<dbReference type="AlphaFoldDB" id="A0A8D1JKZ1"/>
<name>A0A8D1JKZ1_PIG</name>
<dbReference type="SUPFAM" id="SSF55315">
    <property type="entry name" value="L30e-like"/>
    <property type="match status" value="1"/>
</dbReference>